<dbReference type="GO" id="GO:0016020">
    <property type="term" value="C:membrane"/>
    <property type="evidence" value="ECO:0007669"/>
    <property type="project" value="UniProtKB-SubCell"/>
</dbReference>
<evidence type="ECO:0000259" key="6">
    <source>
        <dbReference type="SMART" id="SM00244"/>
    </source>
</evidence>
<dbReference type="CDD" id="cd03405">
    <property type="entry name" value="SPFH_HflC"/>
    <property type="match status" value="1"/>
</dbReference>
<accession>A0A381SIK9</accession>
<dbReference type="PANTHER" id="PTHR42911:SF1">
    <property type="entry name" value="MODULATOR OF FTSH PROTEASE HFLC"/>
    <property type="match status" value="1"/>
</dbReference>
<dbReference type="PIRSF" id="PIRSF005651">
    <property type="entry name" value="HflC"/>
    <property type="match status" value="1"/>
</dbReference>
<dbReference type="InterPro" id="IPR001107">
    <property type="entry name" value="Band_7"/>
</dbReference>
<dbReference type="Gene3D" id="3.30.479.30">
    <property type="entry name" value="Band 7 domain"/>
    <property type="match status" value="1"/>
</dbReference>
<keyword evidence="3" id="KW-0812">Transmembrane</keyword>
<organism evidence="7">
    <name type="scientific">marine metagenome</name>
    <dbReference type="NCBI Taxonomy" id="408172"/>
    <lineage>
        <taxon>unclassified sequences</taxon>
        <taxon>metagenomes</taxon>
        <taxon>ecological metagenomes</taxon>
    </lineage>
</organism>
<reference evidence="7" key="1">
    <citation type="submission" date="2018-05" db="EMBL/GenBank/DDBJ databases">
        <authorList>
            <person name="Lanie J.A."/>
            <person name="Ng W.-L."/>
            <person name="Kazmierczak K.M."/>
            <person name="Andrzejewski T.M."/>
            <person name="Davidsen T.M."/>
            <person name="Wayne K.J."/>
            <person name="Tettelin H."/>
            <person name="Glass J.I."/>
            <person name="Rusch D."/>
            <person name="Podicherti R."/>
            <person name="Tsui H.-C.T."/>
            <person name="Winkler M.E."/>
        </authorList>
    </citation>
    <scope>NUCLEOTIDE SEQUENCE</scope>
</reference>
<evidence type="ECO:0000256" key="5">
    <source>
        <dbReference type="ARBA" id="ARBA00023136"/>
    </source>
</evidence>
<dbReference type="InterPro" id="IPR010200">
    <property type="entry name" value="HflC"/>
</dbReference>
<dbReference type="PRINTS" id="PR00721">
    <property type="entry name" value="STOMATIN"/>
</dbReference>
<dbReference type="EMBL" id="UINC01003079">
    <property type="protein sequence ID" value="SVA03161.1"/>
    <property type="molecule type" value="Genomic_DNA"/>
</dbReference>
<comment type="subcellular location">
    <subcellularLocation>
        <location evidence="1">Membrane</location>
    </subcellularLocation>
</comment>
<evidence type="ECO:0000256" key="4">
    <source>
        <dbReference type="ARBA" id="ARBA00022989"/>
    </source>
</evidence>
<protein>
    <recommendedName>
        <fullName evidence="6">Band 7 domain-containing protein</fullName>
    </recommendedName>
</protein>
<sequence>MAAVGLFLCAYTIDETEQAIILEFGRPVDEPVIEAGLHFKMPWRQLVKFEKRILEYDVKPTAILSLDKKRLEVDNYARWRISKPLKFYRAVRTINGGLGRIDPIVYSEIRVELGKHNLTEIVDKRREKIMGIVTEEARNKLDEYGIDVIDVRIKRADLSQENEKAVFDRMIAERERQAKQYRSEGEEEALKIRAETDKERTIILAEAYKESQEISGEGDARAVEIYAGAYKSDPDFYEFVRTLEAYKKVIDDKTTLILSTNSELLDLMKGKK</sequence>
<dbReference type="AlphaFoldDB" id="A0A381SIK9"/>
<dbReference type="Pfam" id="PF01145">
    <property type="entry name" value="Band_7"/>
    <property type="match status" value="1"/>
</dbReference>
<dbReference type="InterPro" id="IPR036013">
    <property type="entry name" value="Band_7/SPFH_dom_sf"/>
</dbReference>
<evidence type="ECO:0000256" key="3">
    <source>
        <dbReference type="ARBA" id="ARBA00022692"/>
    </source>
</evidence>
<dbReference type="NCBIfam" id="TIGR01932">
    <property type="entry name" value="hflC"/>
    <property type="match status" value="1"/>
</dbReference>
<evidence type="ECO:0000313" key="7">
    <source>
        <dbReference type="EMBL" id="SVA03161.1"/>
    </source>
</evidence>
<dbReference type="SMART" id="SM00244">
    <property type="entry name" value="PHB"/>
    <property type="match status" value="1"/>
</dbReference>
<comment type="similarity">
    <text evidence="2">Belongs to the band 7/mec-2 family. HflC subfamily.</text>
</comment>
<evidence type="ECO:0000256" key="1">
    <source>
        <dbReference type="ARBA" id="ARBA00004370"/>
    </source>
</evidence>
<gene>
    <name evidence="7" type="ORF">METZ01_LOCUS56015</name>
</gene>
<dbReference type="InterPro" id="IPR001972">
    <property type="entry name" value="Stomatin_HflK_fam"/>
</dbReference>
<keyword evidence="4" id="KW-1133">Transmembrane helix</keyword>
<dbReference type="PANTHER" id="PTHR42911">
    <property type="entry name" value="MODULATOR OF FTSH PROTEASE HFLC"/>
    <property type="match status" value="1"/>
</dbReference>
<dbReference type="SUPFAM" id="SSF117892">
    <property type="entry name" value="Band 7/SPFH domain"/>
    <property type="match status" value="1"/>
</dbReference>
<feature type="domain" description="Band 7" evidence="6">
    <location>
        <begin position="8"/>
        <end position="170"/>
    </location>
</feature>
<proteinExistence type="inferred from homology"/>
<evidence type="ECO:0000256" key="2">
    <source>
        <dbReference type="ARBA" id="ARBA00007862"/>
    </source>
</evidence>
<name>A0A381SIK9_9ZZZZ</name>
<keyword evidence="5" id="KW-0472">Membrane</keyword>